<feature type="domain" description="PAC" evidence="8">
    <location>
        <begin position="377"/>
        <end position="429"/>
    </location>
</feature>
<dbReference type="InterPro" id="IPR035965">
    <property type="entry name" value="PAS-like_dom_sf"/>
</dbReference>
<dbReference type="GO" id="GO:0003824">
    <property type="term" value="F:catalytic activity"/>
    <property type="evidence" value="ECO:0007669"/>
    <property type="project" value="UniProtKB-ARBA"/>
</dbReference>
<dbReference type="EMBL" id="FNAG01000003">
    <property type="protein sequence ID" value="SDD52269.1"/>
    <property type="molecule type" value="Genomic_DNA"/>
</dbReference>
<gene>
    <name evidence="10" type="ORF">SAMN04488509_10353</name>
</gene>
<dbReference type="SMART" id="SM00267">
    <property type="entry name" value="GGDEF"/>
    <property type="match status" value="1"/>
</dbReference>
<keyword evidence="3" id="KW-1003">Cell membrane</keyword>
<dbReference type="InterPro" id="IPR029787">
    <property type="entry name" value="Nucleotide_cyclase"/>
</dbReference>
<dbReference type="NCBIfam" id="TIGR00229">
    <property type="entry name" value="sensory_box"/>
    <property type="match status" value="1"/>
</dbReference>
<evidence type="ECO:0000259" key="8">
    <source>
        <dbReference type="PROSITE" id="PS50113"/>
    </source>
</evidence>
<accession>A0A1G6VFA6</accession>
<dbReference type="SUPFAM" id="SSF55073">
    <property type="entry name" value="Nucleotide cyclase"/>
    <property type="match status" value="1"/>
</dbReference>
<dbReference type="InterPro" id="IPR000014">
    <property type="entry name" value="PAS"/>
</dbReference>
<dbReference type="PROSITE" id="PS50113">
    <property type="entry name" value="PAC"/>
    <property type="match status" value="1"/>
</dbReference>
<reference evidence="10 11" key="1">
    <citation type="submission" date="2016-10" db="EMBL/GenBank/DDBJ databases">
        <authorList>
            <person name="de Groot N.N."/>
        </authorList>
    </citation>
    <scope>NUCLEOTIDE SEQUENCE [LARGE SCALE GENOMIC DNA]</scope>
    <source>
        <strain evidence="10 11">DSM 16957</strain>
    </source>
</reference>
<dbReference type="PANTHER" id="PTHR46663:SF2">
    <property type="entry name" value="GGDEF DOMAIN-CONTAINING PROTEIN"/>
    <property type="match status" value="1"/>
</dbReference>
<dbReference type="InterPro" id="IPR052163">
    <property type="entry name" value="DGC-Regulatory_Protein"/>
</dbReference>
<dbReference type="InterPro" id="IPR000700">
    <property type="entry name" value="PAS-assoc_C"/>
</dbReference>
<dbReference type="CDD" id="cd00130">
    <property type="entry name" value="PAS"/>
    <property type="match status" value="1"/>
</dbReference>
<dbReference type="InterPro" id="IPR001610">
    <property type="entry name" value="PAC"/>
</dbReference>
<feature type="domain" description="PAS" evidence="7">
    <location>
        <begin position="305"/>
        <end position="359"/>
    </location>
</feature>
<dbReference type="Pfam" id="PF05231">
    <property type="entry name" value="MASE1"/>
    <property type="match status" value="1"/>
</dbReference>
<evidence type="ECO:0000256" key="6">
    <source>
        <dbReference type="ARBA" id="ARBA00023136"/>
    </source>
</evidence>
<evidence type="ECO:0000259" key="9">
    <source>
        <dbReference type="PROSITE" id="PS50887"/>
    </source>
</evidence>
<dbReference type="Pfam" id="PF00990">
    <property type="entry name" value="GGDEF"/>
    <property type="match status" value="1"/>
</dbReference>
<evidence type="ECO:0000256" key="3">
    <source>
        <dbReference type="ARBA" id="ARBA00022475"/>
    </source>
</evidence>
<dbReference type="SUPFAM" id="SSF55785">
    <property type="entry name" value="PYP-like sensor domain (PAS domain)"/>
    <property type="match status" value="1"/>
</dbReference>
<dbReference type="PANTHER" id="PTHR46663">
    <property type="entry name" value="DIGUANYLATE CYCLASE DGCT-RELATED"/>
    <property type="match status" value="1"/>
</dbReference>
<keyword evidence="5" id="KW-1133">Transmembrane helix</keyword>
<evidence type="ECO:0000313" key="11">
    <source>
        <dbReference type="Proteomes" id="UP000199603"/>
    </source>
</evidence>
<dbReference type="PROSITE" id="PS50112">
    <property type="entry name" value="PAS"/>
    <property type="match status" value="1"/>
</dbReference>
<comment type="subcellular location">
    <subcellularLocation>
        <location evidence="2">Cell membrane</location>
        <topology evidence="2">Multi-pass membrane protein</topology>
    </subcellularLocation>
</comment>
<dbReference type="SMART" id="SM00086">
    <property type="entry name" value="PAC"/>
    <property type="match status" value="1"/>
</dbReference>
<dbReference type="Proteomes" id="UP000199603">
    <property type="component" value="Unassembled WGS sequence"/>
</dbReference>
<dbReference type="Gene3D" id="3.30.450.20">
    <property type="entry name" value="PAS domain"/>
    <property type="match status" value="1"/>
</dbReference>
<evidence type="ECO:0000313" key="10">
    <source>
        <dbReference type="EMBL" id="SDD52269.1"/>
    </source>
</evidence>
<dbReference type="NCBIfam" id="TIGR00254">
    <property type="entry name" value="GGDEF"/>
    <property type="match status" value="1"/>
</dbReference>
<dbReference type="AlphaFoldDB" id="A0A1G6VFA6"/>
<sequence>MKAFATPAAVPLRWPLALALGTLILSLLSLELSRLEAGVALVWLGNGWAVAVLLWWPGRIRALDWAVLALGLVVARLLADDSLPRLALLSALNFIEVALVVGAVRRFGRPLSEPEGLPRSATWAALSSVVACALVGVLSSLALAAIGERPLDFLTTALTVASAHLLGLVTTASLMSAAIGQRGRLLGPQGQRMQLLLAWLLQVAVLALVLGQNTYPLLFLPLLPLAWLAFRHAVSGAVLGVLSLAVSAGMASILRIGPFQLVEHADLLARSLLPQVYALSACLLALPLALMVAERRRLLGSLSRSEARYRLLADHGRDLVVRLRADGIRSYVSEAARSLLGYAPHELAEPRRELFHPDDDPGIRVLLAPLFVSPGSTTIEFRLRHREGHWVWMEALAQSVPAEQGEGFDVVYSARDISARVAAEQALQAQARTDALTGLANRRAFEERLEHALARARRFQQPLAVFALDLDHFKQINDSLGHAAGDEALIEFGRRIRACVYETDVVARLGGDEFVVLMEHQSSTEGCEAAARRLLAQMAEPMRLAGESRVVGTSIGIAYCGCNAASASDLLATADAALYASKREGRGRFKRVDLAALPQP</sequence>
<keyword evidence="6" id="KW-0472">Membrane</keyword>
<name>A0A1G6VFA6_9GAMM</name>
<dbReference type="OrthoDB" id="9812260at2"/>
<evidence type="ECO:0000256" key="1">
    <source>
        <dbReference type="ARBA" id="ARBA00001946"/>
    </source>
</evidence>
<dbReference type="CDD" id="cd01949">
    <property type="entry name" value="GGDEF"/>
    <property type="match status" value="1"/>
</dbReference>
<dbReference type="Pfam" id="PF08447">
    <property type="entry name" value="PAS_3"/>
    <property type="match status" value="1"/>
</dbReference>
<dbReference type="SMART" id="SM00091">
    <property type="entry name" value="PAS"/>
    <property type="match status" value="1"/>
</dbReference>
<organism evidence="10 11">
    <name type="scientific">Aquimonas voraii</name>
    <dbReference type="NCBI Taxonomy" id="265719"/>
    <lineage>
        <taxon>Bacteria</taxon>
        <taxon>Pseudomonadati</taxon>
        <taxon>Pseudomonadota</taxon>
        <taxon>Gammaproteobacteria</taxon>
        <taxon>Lysobacterales</taxon>
        <taxon>Lysobacteraceae</taxon>
        <taxon>Aquimonas</taxon>
    </lineage>
</organism>
<dbReference type="GO" id="GO:0005886">
    <property type="term" value="C:plasma membrane"/>
    <property type="evidence" value="ECO:0007669"/>
    <property type="project" value="UniProtKB-SubCell"/>
</dbReference>
<evidence type="ECO:0000256" key="4">
    <source>
        <dbReference type="ARBA" id="ARBA00022692"/>
    </source>
</evidence>
<dbReference type="RefSeq" id="WP_091241041.1">
    <property type="nucleotide sequence ID" value="NZ_FNAG01000003.1"/>
</dbReference>
<protein>
    <submittedName>
        <fullName evidence="10">PAS domain S-box-containing protein/diguanylate cyclase (GGDEF) domain-containing protein</fullName>
    </submittedName>
</protein>
<evidence type="ECO:0000256" key="2">
    <source>
        <dbReference type="ARBA" id="ARBA00004651"/>
    </source>
</evidence>
<dbReference type="PROSITE" id="PS50887">
    <property type="entry name" value="GGDEF"/>
    <property type="match status" value="1"/>
</dbReference>
<feature type="domain" description="GGDEF" evidence="9">
    <location>
        <begin position="461"/>
        <end position="594"/>
    </location>
</feature>
<evidence type="ECO:0000256" key="5">
    <source>
        <dbReference type="ARBA" id="ARBA00022989"/>
    </source>
</evidence>
<proteinExistence type="predicted"/>
<dbReference type="InterPro" id="IPR007895">
    <property type="entry name" value="MASE1"/>
</dbReference>
<dbReference type="InterPro" id="IPR000160">
    <property type="entry name" value="GGDEF_dom"/>
</dbReference>
<comment type="cofactor">
    <cofactor evidence="1">
        <name>Mg(2+)</name>
        <dbReference type="ChEBI" id="CHEBI:18420"/>
    </cofactor>
</comment>
<dbReference type="InterPro" id="IPR043128">
    <property type="entry name" value="Rev_trsase/Diguanyl_cyclase"/>
</dbReference>
<evidence type="ECO:0000259" key="7">
    <source>
        <dbReference type="PROSITE" id="PS50112"/>
    </source>
</evidence>
<dbReference type="FunFam" id="3.30.70.270:FF:000001">
    <property type="entry name" value="Diguanylate cyclase domain protein"/>
    <property type="match status" value="1"/>
</dbReference>
<keyword evidence="4" id="KW-0812">Transmembrane</keyword>
<dbReference type="STRING" id="265719.SAMN04488509_10353"/>
<dbReference type="InterPro" id="IPR013655">
    <property type="entry name" value="PAS_fold_3"/>
</dbReference>
<keyword evidence="11" id="KW-1185">Reference proteome</keyword>
<dbReference type="Gene3D" id="3.30.70.270">
    <property type="match status" value="1"/>
</dbReference>